<feature type="region of interest" description="Disordered" evidence="1">
    <location>
        <begin position="479"/>
        <end position="596"/>
    </location>
</feature>
<proteinExistence type="predicted"/>
<feature type="region of interest" description="Disordered" evidence="1">
    <location>
        <begin position="1"/>
        <end position="21"/>
    </location>
</feature>
<dbReference type="Gene3D" id="3.30.70.330">
    <property type="match status" value="1"/>
</dbReference>
<feature type="region of interest" description="Disordered" evidence="1">
    <location>
        <begin position="37"/>
        <end position="64"/>
    </location>
</feature>
<evidence type="ECO:0008006" key="4">
    <source>
        <dbReference type="Google" id="ProtNLM"/>
    </source>
</evidence>
<sequence>MQPPPSPYWPGPLRAPHQQGQFPNMADLYSYLPSVGEASDRFNPYDPAQTPTPTPQNPRPIRRPRAAQTPLHAPVAQHPVHFGPPGLLYPAFHPTGGALAHQLMGTETQRQPECSEQVPDLKKTFDDVALPQEMPIGNRVETHPVPRWGVVKILNIPYSVTKYEISQFVGRQARLIPADKGCSVHIIMERSTAKTMDCFVETETQEAARATVKRINSIYETGRAPRLGLRRVDVELSSQDALLKELFPKAKCISWERGIPRKVRNVDRFSTGFSGFITSEEIVGAIRHAEIPHRFPWYAIKMYTVDDRNQLFDMTNRHLISLVTRIDRTRTMGLDQNLLRELLYAGLNCPAFNGRQKYTLCVNSNMESEIPKFPEISKWFPFDTLVQFPNMNKDRLLYYADLVSRGTVPDHGIPHLTNKFPQERDDLRSPYGRVWFEWPARIAKRTLWDDAVQVEMQILGNLVLTGWISRNNEAQGRLAPAAPSSLARHSSRNTHPYSFSNPGQVSTRRSSRLDIFATPSRRVTEAGPSRRPEPGAGPSRRPEPEAGPSRRPFNNSDESPWTRRFLMFPPGPAREGFYFGHRPSKSSPSHFPSSDA</sequence>
<evidence type="ECO:0000256" key="1">
    <source>
        <dbReference type="SAM" id="MobiDB-lite"/>
    </source>
</evidence>
<dbReference type="InterPro" id="IPR012677">
    <property type="entry name" value="Nucleotide-bd_a/b_plait_sf"/>
</dbReference>
<dbReference type="SUPFAM" id="SSF54928">
    <property type="entry name" value="RNA-binding domain, RBD"/>
    <property type="match status" value="1"/>
</dbReference>
<feature type="compositionally biased region" description="Polar residues" evidence="1">
    <location>
        <begin position="493"/>
        <end position="508"/>
    </location>
</feature>
<dbReference type="AlphaFoldDB" id="A0A5N6YXQ6"/>
<reference evidence="3" key="1">
    <citation type="submission" date="2019-04" db="EMBL/GenBank/DDBJ databases">
        <title>Friends and foes A comparative genomics studyof 23 Aspergillus species from section Flavi.</title>
        <authorList>
            <consortium name="DOE Joint Genome Institute"/>
            <person name="Kjaerbolling I."/>
            <person name="Vesth T."/>
            <person name="Frisvad J.C."/>
            <person name="Nybo J.L."/>
            <person name="Theobald S."/>
            <person name="Kildgaard S."/>
            <person name="Isbrandt T."/>
            <person name="Kuo A."/>
            <person name="Sato A."/>
            <person name="Lyhne E.K."/>
            <person name="Kogle M.E."/>
            <person name="Wiebenga A."/>
            <person name="Kun R.S."/>
            <person name="Lubbers R.J."/>
            <person name="Makela M.R."/>
            <person name="Barry K."/>
            <person name="Chovatia M."/>
            <person name="Clum A."/>
            <person name="Daum C."/>
            <person name="Haridas S."/>
            <person name="He G."/>
            <person name="LaButti K."/>
            <person name="Lipzen A."/>
            <person name="Mondo S."/>
            <person name="Riley R."/>
            <person name="Salamov A."/>
            <person name="Simmons B.A."/>
            <person name="Magnuson J.K."/>
            <person name="Henrissat B."/>
            <person name="Mortensen U.H."/>
            <person name="Larsen T.O."/>
            <person name="Devries R.P."/>
            <person name="Grigoriev I.V."/>
            <person name="Machida M."/>
            <person name="Baker S.E."/>
            <person name="Andersen M.R."/>
        </authorList>
    </citation>
    <scope>NUCLEOTIDE SEQUENCE [LARGE SCALE GENOMIC DNA]</scope>
    <source>
        <strain evidence="3">CBS 553.77</strain>
    </source>
</reference>
<dbReference type="Proteomes" id="UP000327118">
    <property type="component" value="Unassembled WGS sequence"/>
</dbReference>
<feature type="compositionally biased region" description="Basic and acidic residues" evidence="1">
    <location>
        <begin position="522"/>
        <end position="533"/>
    </location>
</feature>
<evidence type="ECO:0000313" key="2">
    <source>
        <dbReference type="EMBL" id="KAE8349928.1"/>
    </source>
</evidence>
<dbReference type="OrthoDB" id="336240at2759"/>
<protein>
    <recommendedName>
        <fullName evidence="4">RRM domain-containing protein</fullName>
    </recommendedName>
</protein>
<feature type="compositionally biased region" description="Low complexity" evidence="1">
    <location>
        <begin position="585"/>
        <end position="596"/>
    </location>
</feature>
<name>A0A5N6YXQ6_9EURO</name>
<dbReference type="EMBL" id="ML739261">
    <property type="protein sequence ID" value="KAE8349928.1"/>
    <property type="molecule type" value="Genomic_DNA"/>
</dbReference>
<dbReference type="GO" id="GO:0003676">
    <property type="term" value="F:nucleic acid binding"/>
    <property type="evidence" value="ECO:0007669"/>
    <property type="project" value="InterPro"/>
</dbReference>
<organism evidence="2 3">
    <name type="scientific">Aspergillus coremiiformis</name>
    <dbReference type="NCBI Taxonomy" id="138285"/>
    <lineage>
        <taxon>Eukaryota</taxon>
        <taxon>Fungi</taxon>
        <taxon>Dikarya</taxon>
        <taxon>Ascomycota</taxon>
        <taxon>Pezizomycotina</taxon>
        <taxon>Eurotiomycetes</taxon>
        <taxon>Eurotiomycetidae</taxon>
        <taxon>Eurotiales</taxon>
        <taxon>Aspergillaceae</taxon>
        <taxon>Aspergillus</taxon>
        <taxon>Aspergillus subgen. Circumdati</taxon>
    </lineage>
</organism>
<evidence type="ECO:0000313" key="3">
    <source>
        <dbReference type="Proteomes" id="UP000327118"/>
    </source>
</evidence>
<accession>A0A5N6YXQ6</accession>
<feature type="compositionally biased region" description="Pro residues" evidence="1">
    <location>
        <begin position="1"/>
        <end position="10"/>
    </location>
</feature>
<keyword evidence="3" id="KW-1185">Reference proteome</keyword>
<dbReference type="InterPro" id="IPR035979">
    <property type="entry name" value="RBD_domain_sf"/>
</dbReference>
<gene>
    <name evidence="2" type="ORF">BDV28DRAFT_160061</name>
</gene>